<feature type="non-terminal residue" evidence="2">
    <location>
        <position position="113"/>
    </location>
</feature>
<proteinExistence type="predicted"/>
<dbReference type="Proteomes" id="UP000824469">
    <property type="component" value="Unassembled WGS sequence"/>
</dbReference>
<dbReference type="EMBL" id="JAHRHJ020000001">
    <property type="protein sequence ID" value="KAH9330579.1"/>
    <property type="molecule type" value="Genomic_DNA"/>
</dbReference>
<feature type="compositionally biased region" description="Acidic residues" evidence="1">
    <location>
        <begin position="91"/>
        <end position="113"/>
    </location>
</feature>
<comment type="caution">
    <text evidence="2">The sequence shown here is derived from an EMBL/GenBank/DDBJ whole genome shotgun (WGS) entry which is preliminary data.</text>
</comment>
<keyword evidence="3" id="KW-1185">Reference proteome</keyword>
<organism evidence="2 3">
    <name type="scientific">Taxus chinensis</name>
    <name type="common">Chinese yew</name>
    <name type="synonym">Taxus wallichiana var. chinensis</name>
    <dbReference type="NCBI Taxonomy" id="29808"/>
    <lineage>
        <taxon>Eukaryota</taxon>
        <taxon>Viridiplantae</taxon>
        <taxon>Streptophyta</taxon>
        <taxon>Embryophyta</taxon>
        <taxon>Tracheophyta</taxon>
        <taxon>Spermatophyta</taxon>
        <taxon>Pinopsida</taxon>
        <taxon>Pinidae</taxon>
        <taxon>Conifers II</taxon>
        <taxon>Cupressales</taxon>
        <taxon>Taxaceae</taxon>
        <taxon>Taxus</taxon>
    </lineage>
</organism>
<reference evidence="2 3" key="1">
    <citation type="journal article" date="2021" name="Nat. Plants">
        <title>The Taxus genome provides insights into paclitaxel biosynthesis.</title>
        <authorList>
            <person name="Xiong X."/>
            <person name="Gou J."/>
            <person name="Liao Q."/>
            <person name="Li Y."/>
            <person name="Zhou Q."/>
            <person name="Bi G."/>
            <person name="Li C."/>
            <person name="Du R."/>
            <person name="Wang X."/>
            <person name="Sun T."/>
            <person name="Guo L."/>
            <person name="Liang H."/>
            <person name="Lu P."/>
            <person name="Wu Y."/>
            <person name="Zhang Z."/>
            <person name="Ro D.K."/>
            <person name="Shang Y."/>
            <person name="Huang S."/>
            <person name="Yan J."/>
        </authorList>
    </citation>
    <scope>NUCLEOTIDE SEQUENCE [LARGE SCALE GENOMIC DNA]</scope>
    <source>
        <strain evidence="2">Ta-2019</strain>
    </source>
</reference>
<sequence length="113" mass="12273">LVDRMRKVETHPFDQVPQQFGLAYAVMLPPVAPIFRSVREARGGPRGQGWTVVTLSVPIVARQVVRARGRVGAPKAPLLQIATGPAHNSDDPIDIDSESEEFTGGETEETEAE</sequence>
<accession>A0AA38GVN3</accession>
<dbReference type="AlphaFoldDB" id="A0AA38GVN3"/>
<evidence type="ECO:0000313" key="3">
    <source>
        <dbReference type="Proteomes" id="UP000824469"/>
    </source>
</evidence>
<protein>
    <submittedName>
        <fullName evidence="2">Uncharacterized protein</fullName>
    </submittedName>
</protein>
<feature type="region of interest" description="Disordered" evidence="1">
    <location>
        <begin position="80"/>
        <end position="113"/>
    </location>
</feature>
<evidence type="ECO:0000313" key="2">
    <source>
        <dbReference type="EMBL" id="KAH9330579.1"/>
    </source>
</evidence>
<feature type="non-terminal residue" evidence="2">
    <location>
        <position position="1"/>
    </location>
</feature>
<name>A0AA38GVN3_TAXCH</name>
<gene>
    <name evidence="2" type="ORF">KI387_002687</name>
</gene>
<evidence type="ECO:0000256" key="1">
    <source>
        <dbReference type="SAM" id="MobiDB-lite"/>
    </source>
</evidence>